<keyword evidence="2" id="KW-0472">Membrane</keyword>
<proteinExistence type="predicted"/>
<dbReference type="InterPro" id="IPR032531">
    <property type="entry name" value="DUF4956"/>
</dbReference>
<name>A0ABT8JYW0_9MICC</name>
<accession>A0ABT8JYW0</accession>
<evidence type="ECO:0000256" key="1">
    <source>
        <dbReference type="SAM" id="MobiDB-lite"/>
    </source>
</evidence>
<feature type="transmembrane region" description="Helical" evidence="2">
    <location>
        <begin position="81"/>
        <end position="96"/>
    </location>
</feature>
<feature type="region of interest" description="Disordered" evidence="1">
    <location>
        <begin position="205"/>
        <end position="249"/>
    </location>
</feature>
<dbReference type="Proteomes" id="UP001174209">
    <property type="component" value="Unassembled WGS sequence"/>
</dbReference>
<dbReference type="RefSeq" id="WP_301225435.1">
    <property type="nucleotide sequence ID" value="NZ_JAROCG010000001.1"/>
</dbReference>
<dbReference type="EMBL" id="JAROCG010000001">
    <property type="protein sequence ID" value="MDN4610343.1"/>
    <property type="molecule type" value="Genomic_DNA"/>
</dbReference>
<organism evidence="3 4">
    <name type="scientific">Arthrobacter burdickii</name>
    <dbReference type="NCBI Taxonomy" id="3035920"/>
    <lineage>
        <taxon>Bacteria</taxon>
        <taxon>Bacillati</taxon>
        <taxon>Actinomycetota</taxon>
        <taxon>Actinomycetes</taxon>
        <taxon>Micrococcales</taxon>
        <taxon>Micrococcaceae</taxon>
        <taxon>Arthrobacter</taxon>
    </lineage>
</organism>
<protein>
    <submittedName>
        <fullName evidence="3">DUF4956 domain-containing protein</fullName>
    </submittedName>
</protein>
<reference evidence="3" key="1">
    <citation type="submission" date="2023-06" db="EMBL/GenBank/DDBJ databases">
        <title>MT1 and MT2 Draft Genomes of Novel Species.</title>
        <authorList>
            <person name="Venkateswaran K."/>
        </authorList>
    </citation>
    <scope>NUCLEOTIDE SEQUENCE</scope>
    <source>
        <strain evidence="3">IIF3SC-B10</strain>
    </source>
</reference>
<keyword evidence="2" id="KW-0812">Transmembrane</keyword>
<feature type="compositionally biased region" description="Polar residues" evidence="1">
    <location>
        <begin position="240"/>
        <end position="249"/>
    </location>
</feature>
<keyword evidence="4" id="KW-1185">Reference proteome</keyword>
<keyword evidence="2" id="KW-1133">Transmembrane helix</keyword>
<gene>
    <name evidence="3" type="ORF">P5G52_05625</name>
</gene>
<evidence type="ECO:0000313" key="3">
    <source>
        <dbReference type="EMBL" id="MDN4610343.1"/>
    </source>
</evidence>
<feature type="transmembrane region" description="Helical" evidence="2">
    <location>
        <begin position="43"/>
        <end position="69"/>
    </location>
</feature>
<sequence length="249" mass="26127">MNILILIAADLLAITLLTFGLYLRRHRRRDLVVSYLGMNVGVLAVATALSGSAAGVGLGLGLFGVLSIIRLRSTELAQHEVAYYFSALALGLIAGLGAEPLWLPLALMGLILAVMVIGDSSRVLPGYRHQTVVLDQAIGDEALLQVRLAEVLNARIHTATVSELDLVNDKTIVEVRFEVVSAPAGRQTPLTPVTPSIAALPESGSAGTTYYTDLPEPTPAADPAHVPATAPATRHDQDSVAGSAQARVS</sequence>
<feature type="transmembrane region" description="Helical" evidence="2">
    <location>
        <begin position="5"/>
        <end position="23"/>
    </location>
</feature>
<dbReference type="Pfam" id="PF16316">
    <property type="entry name" value="DUF4956"/>
    <property type="match status" value="1"/>
</dbReference>
<comment type="caution">
    <text evidence="3">The sequence shown here is derived from an EMBL/GenBank/DDBJ whole genome shotgun (WGS) entry which is preliminary data.</text>
</comment>
<evidence type="ECO:0000256" key="2">
    <source>
        <dbReference type="SAM" id="Phobius"/>
    </source>
</evidence>
<evidence type="ECO:0000313" key="4">
    <source>
        <dbReference type="Proteomes" id="UP001174209"/>
    </source>
</evidence>